<dbReference type="InterPro" id="IPR011010">
    <property type="entry name" value="DNA_brk_join_enz"/>
</dbReference>
<dbReference type="InterPro" id="IPR013762">
    <property type="entry name" value="Integrase-like_cat_sf"/>
</dbReference>
<evidence type="ECO:0000259" key="2">
    <source>
        <dbReference type="PROSITE" id="PS51898"/>
    </source>
</evidence>
<dbReference type="GO" id="GO:0003677">
    <property type="term" value="F:DNA binding"/>
    <property type="evidence" value="ECO:0007669"/>
    <property type="project" value="InterPro"/>
</dbReference>
<dbReference type="InterPro" id="IPR002104">
    <property type="entry name" value="Integrase_catalytic"/>
</dbReference>
<gene>
    <name evidence="3" type="primary">xerD_1</name>
    <name evidence="3" type="ORF">PDESU_01112</name>
</gene>
<dbReference type="PANTHER" id="PTHR30349">
    <property type="entry name" value="PHAGE INTEGRASE-RELATED"/>
    <property type="match status" value="1"/>
</dbReference>
<sequence>MAPVRSKRHRKPPTVLTKAEVAQVLARMQGTHQLMAQLTYGCGLRLMECIRLRVQDIDFGQGNLFVRGGKGSKDRTVPLPEVVRAVLANHVERVVELHQKDLREGFGEVHVPEALARKYRNACRETGWQYVFPAKKRSIDPRSGKEMRHHVLESGFQKAVKEAVGKAGIRKRATVHTLRHSFATHLLENGTTIRMVQEMMGHKHVKTTEIYTHVMEHDLHAVKSPLDLL</sequence>
<dbReference type="GO" id="GO:0015074">
    <property type="term" value="P:DNA integration"/>
    <property type="evidence" value="ECO:0007669"/>
    <property type="project" value="InterPro"/>
</dbReference>
<dbReference type="Gene3D" id="1.10.443.10">
    <property type="entry name" value="Intergrase catalytic core"/>
    <property type="match status" value="1"/>
</dbReference>
<protein>
    <submittedName>
        <fullName evidence="3">Tyrosine recombinase XerD</fullName>
    </submittedName>
</protein>
<dbReference type="Pfam" id="PF00589">
    <property type="entry name" value="Phage_integrase"/>
    <property type="match status" value="1"/>
</dbReference>
<keyword evidence="1" id="KW-0233">DNA recombination</keyword>
<evidence type="ECO:0000313" key="3">
    <source>
        <dbReference type="EMBL" id="VGO12559.1"/>
    </source>
</evidence>
<dbReference type="Proteomes" id="UP000366872">
    <property type="component" value="Unassembled WGS sequence"/>
</dbReference>
<dbReference type="GO" id="GO:0006310">
    <property type="term" value="P:DNA recombination"/>
    <property type="evidence" value="ECO:0007669"/>
    <property type="project" value="UniProtKB-KW"/>
</dbReference>
<dbReference type="SUPFAM" id="SSF56349">
    <property type="entry name" value="DNA breaking-rejoining enzymes"/>
    <property type="match status" value="1"/>
</dbReference>
<dbReference type="InterPro" id="IPR050090">
    <property type="entry name" value="Tyrosine_recombinase_XerCD"/>
</dbReference>
<reference evidence="3 4" key="1">
    <citation type="submission" date="2019-04" db="EMBL/GenBank/DDBJ databases">
        <authorList>
            <person name="Van Vliet M D."/>
        </authorList>
    </citation>
    <scope>NUCLEOTIDE SEQUENCE [LARGE SCALE GENOMIC DNA]</scope>
    <source>
        <strain evidence="3 4">F1</strain>
    </source>
</reference>
<dbReference type="PROSITE" id="PS51898">
    <property type="entry name" value="TYR_RECOMBINASE"/>
    <property type="match status" value="1"/>
</dbReference>
<feature type="domain" description="Tyr recombinase" evidence="2">
    <location>
        <begin position="11"/>
        <end position="224"/>
    </location>
</feature>
<dbReference type="PANTHER" id="PTHR30349:SF64">
    <property type="entry name" value="PROPHAGE INTEGRASE INTD-RELATED"/>
    <property type="match status" value="1"/>
</dbReference>
<dbReference type="InterPro" id="IPR011946">
    <property type="entry name" value="Integrase_integron-type"/>
</dbReference>
<dbReference type="AlphaFoldDB" id="A0A6C2TY80"/>
<dbReference type="NCBIfam" id="TIGR02249">
    <property type="entry name" value="integrase_gron"/>
    <property type="match status" value="1"/>
</dbReference>
<evidence type="ECO:0000256" key="1">
    <source>
        <dbReference type="ARBA" id="ARBA00023172"/>
    </source>
</evidence>
<dbReference type="RefSeq" id="WP_246046696.1">
    <property type="nucleotide sequence ID" value="NZ_CAAHFG010000001.1"/>
</dbReference>
<dbReference type="EMBL" id="CAAHFG010000001">
    <property type="protein sequence ID" value="VGO12559.1"/>
    <property type="molecule type" value="Genomic_DNA"/>
</dbReference>
<proteinExistence type="predicted"/>
<evidence type="ECO:0000313" key="4">
    <source>
        <dbReference type="Proteomes" id="UP000366872"/>
    </source>
</evidence>
<keyword evidence="4" id="KW-1185">Reference proteome</keyword>
<accession>A0A6C2TY80</accession>
<organism evidence="3 4">
    <name type="scientific">Pontiella desulfatans</name>
    <dbReference type="NCBI Taxonomy" id="2750659"/>
    <lineage>
        <taxon>Bacteria</taxon>
        <taxon>Pseudomonadati</taxon>
        <taxon>Kiritimatiellota</taxon>
        <taxon>Kiritimatiellia</taxon>
        <taxon>Kiritimatiellales</taxon>
        <taxon>Pontiellaceae</taxon>
        <taxon>Pontiella</taxon>
    </lineage>
</organism>
<name>A0A6C2TY80_PONDE</name>